<dbReference type="Gene3D" id="3.40.630.30">
    <property type="match status" value="1"/>
</dbReference>
<dbReference type="AlphaFoldDB" id="A0A558C2V3"/>
<reference evidence="4 5" key="1">
    <citation type="submission" date="2019-07" db="EMBL/GenBank/DDBJ databases">
        <title>Hymenobacter sp. straun FUR1 Genome sequencing and assembly.</title>
        <authorList>
            <person name="Chhetri G."/>
        </authorList>
    </citation>
    <scope>NUCLEOTIDE SEQUENCE [LARGE SCALE GENOMIC DNA]</scope>
    <source>
        <strain evidence="4 5">Fur1</strain>
    </source>
</reference>
<dbReference type="PANTHER" id="PTHR43877:SF1">
    <property type="entry name" value="ACETYLTRANSFERASE"/>
    <property type="match status" value="1"/>
</dbReference>
<protein>
    <submittedName>
        <fullName evidence="4">GNAT family N-acetyltransferase</fullName>
    </submittedName>
</protein>
<evidence type="ECO:0000313" key="4">
    <source>
        <dbReference type="EMBL" id="TVT43140.1"/>
    </source>
</evidence>
<keyword evidence="1 4" id="KW-0808">Transferase</keyword>
<dbReference type="Proteomes" id="UP000317624">
    <property type="component" value="Unassembled WGS sequence"/>
</dbReference>
<feature type="domain" description="N-acetyltransferase" evidence="3">
    <location>
        <begin position="1"/>
        <end position="134"/>
    </location>
</feature>
<proteinExistence type="predicted"/>
<dbReference type="EMBL" id="VMRJ01000001">
    <property type="protein sequence ID" value="TVT43140.1"/>
    <property type="molecule type" value="Genomic_DNA"/>
</dbReference>
<dbReference type="InterPro" id="IPR016181">
    <property type="entry name" value="Acyl_CoA_acyltransferase"/>
</dbReference>
<evidence type="ECO:0000256" key="1">
    <source>
        <dbReference type="ARBA" id="ARBA00022679"/>
    </source>
</evidence>
<dbReference type="Pfam" id="PF00583">
    <property type="entry name" value="Acetyltransf_1"/>
    <property type="match status" value="1"/>
</dbReference>
<dbReference type="PANTHER" id="PTHR43877">
    <property type="entry name" value="AMINOALKYLPHOSPHONATE N-ACETYLTRANSFERASE-RELATED-RELATED"/>
    <property type="match status" value="1"/>
</dbReference>
<dbReference type="RefSeq" id="WP_144844343.1">
    <property type="nucleotide sequence ID" value="NZ_VMRJ01000001.1"/>
</dbReference>
<evidence type="ECO:0000256" key="2">
    <source>
        <dbReference type="ARBA" id="ARBA00023315"/>
    </source>
</evidence>
<comment type="caution">
    <text evidence="4">The sequence shown here is derived from an EMBL/GenBank/DDBJ whole genome shotgun (WGS) entry which is preliminary data.</text>
</comment>
<sequence length="136" mass="15103">MTIQSITAAQTYALRHAVLWPTKPLDYIKLPDDHLGQHFGAFEGDELVSVISLFVDADDVARFRKFATAAAWQGKGIGSALLQHAIAAATAQGAHSLWCDARHNTLAFYGRFGLQPEGDIFYKGPIPYMRLRRYLP</sequence>
<dbReference type="GO" id="GO:0016747">
    <property type="term" value="F:acyltransferase activity, transferring groups other than amino-acyl groups"/>
    <property type="evidence" value="ECO:0007669"/>
    <property type="project" value="InterPro"/>
</dbReference>
<dbReference type="InterPro" id="IPR050832">
    <property type="entry name" value="Bact_Acetyltransf"/>
</dbReference>
<dbReference type="PROSITE" id="PS51186">
    <property type="entry name" value="GNAT"/>
    <property type="match status" value="1"/>
</dbReference>
<dbReference type="OrthoDB" id="9796171at2"/>
<name>A0A558C2V3_9BACT</name>
<dbReference type="CDD" id="cd04301">
    <property type="entry name" value="NAT_SF"/>
    <property type="match status" value="1"/>
</dbReference>
<organism evidence="4 5">
    <name type="scientific">Hymenobacter setariae</name>
    <dbReference type="NCBI Taxonomy" id="2594794"/>
    <lineage>
        <taxon>Bacteria</taxon>
        <taxon>Pseudomonadati</taxon>
        <taxon>Bacteroidota</taxon>
        <taxon>Cytophagia</taxon>
        <taxon>Cytophagales</taxon>
        <taxon>Hymenobacteraceae</taxon>
        <taxon>Hymenobacter</taxon>
    </lineage>
</organism>
<keyword evidence="2" id="KW-0012">Acyltransferase</keyword>
<accession>A0A558C2V3</accession>
<gene>
    <name evidence="4" type="ORF">FNT36_03340</name>
</gene>
<dbReference type="InterPro" id="IPR000182">
    <property type="entry name" value="GNAT_dom"/>
</dbReference>
<keyword evidence="5" id="KW-1185">Reference proteome</keyword>
<evidence type="ECO:0000259" key="3">
    <source>
        <dbReference type="PROSITE" id="PS51186"/>
    </source>
</evidence>
<dbReference type="SUPFAM" id="SSF55729">
    <property type="entry name" value="Acyl-CoA N-acyltransferases (Nat)"/>
    <property type="match status" value="1"/>
</dbReference>
<evidence type="ECO:0000313" key="5">
    <source>
        <dbReference type="Proteomes" id="UP000317624"/>
    </source>
</evidence>